<feature type="chain" id="PRO_5003713150" description="DUF7907 domain-containing protein" evidence="1">
    <location>
        <begin position="17"/>
        <end position="168"/>
    </location>
</feature>
<feature type="signal peptide" evidence="1">
    <location>
        <begin position="1"/>
        <end position="16"/>
    </location>
</feature>
<dbReference type="Pfam" id="PF25484">
    <property type="entry name" value="DUF7907"/>
    <property type="match status" value="1"/>
</dbReference>
<dbReference type="Proteomes" id="UP000002812">
    <property type="component" value="Unassembled WGS sequence"/>
</dbReference>
<evidence type="ECO:0000256" key="1">
    <source>
        <dbReference type="SAM" id="SignalP"/>
    </source>
</evidence>
<feature type="domain" description="DUF7907" evidence="2">
    <location>
        <begin position="21"/>
        <end position="126"/>
    </location>
</feature>
<organism evidence="3 4">
    <name type="scientific">Aspergillus oryzae (strain 3.042)</name>
    <name type="common">Yellow koji mold</name>
    <dbReference type="NCBI Taxonomy" id="1160506"/>
    <lineage>
        <taxon>Eukaryota</taxon>
        <taxon>Fungi</taxon>
        <taxon>Dikarya</taxon>
        <taxon>Ascomycota</taxon>
        <taxon>Pezizomycotina</taxon>
        <taxon>Eurotiomycetes</taxon>
        <taxon>Eurotiomycetidae</taxon>
        <taxon>Eurotiales</taxon>
        <taxon>Aspergillaceae</taxon>
        <taxon>Aspergillus</taxon>
        <taxon>Aspergillus subgen. Circumdati</taxon>
    </lineage>
</organism>
<dbReference type="HOGENOM" id="CLU_1586120_0_0_1"/>
<dbReference type="OrthoDB" id="4351149at2759"/>
<gene>
    <name evidence="3" type="ORF">Ao3042_08145</name>
</gene>
<reference evidence="4" key="2">
    <citation type="submission" date="2012-06" db="EMBL/GenBank/DDBJ databases">
        <title>Comparative genomic analyses of Aspergillus oryzae 3.042 and A. oryzae RIB40 for soy-sauce fermentation.</title>
        <authorList>
            <person name="Zhao G."/>
            <person name="Hou L."/>
            <person name="Wang C."/>
            <person name="Cao X."/>
        </authorList>
    </citation>
    <scope>NUCLEOTIDE SEQUENCE [LARGE SCALE GENOMIC DNA]</scope>
    <source>
        <strain evidence="4">3.042</strain>
    </source>
</reference>
<accession>I7ZUL5</accession>
<dbReference type="InterPro" id="IPR057229">
    <property type="entry name" value="DUF7907"/>
</dbReference>
<comment type="caution">
    <text evidence="3">The sequence shown here is derived from an EMBL/GenBank/DDBJ whole genome shotgun (WGS) entry which is preliminary data.</text>
</comment>
<proteinExistence type="predicted"/>
<dbReference type="EMBL" id="AKHY01000175">
    <property type="protein sequence ID" value="EIT75687.1"/>
    <property type="molecule type" value="Genomic_DNA"/>
</dbReference>
<protein>
    <recommendedName>
        <fullName evidence="2">DUF7907 domain-containing protein</fullName>
    </recommendedName>
</protein>
<name>I7ZUL5_ASPO3</name>
<sequence>MKPFTSIVLLAATVTASPVPKIFNLVSSNASDESQNGLYLSTQHVDPLNSKAVFRDAADAADFYFLDGTVRYNAPNGAPYALALVSGDEVQSEVEVSVSPSSGGTGFTFTNDNILANDNENWGGWLPMGTTSRIAVILLSLVLSTRPRHRGGHHSQRNGIRLAQDVYC</sequence>
<evidence type="ECO:0000313" key="4">
    <source>
        <dbReference type="Proteomes" id="UP000002812"/>
    </source>
</evidence>
<evidence type="ECO:0000259" key="2">
    <source>
        <dbReference type="Pfam" id="PF25484"/>
    </source>
</evidence>
<keyword evidence="1" id="KW-0732">Signal</keyword>
<dbReference type="AlphaFoldDB" id="I7ZUL5"/>
<evidence type="ECO:0000313" key="3">
    <source>
        <dbReference type="EMBL" id="EIT75687.1"/>
    </source>
</evidence>
<reference evidence="3 4" key="1">
    <citation type="journal article" date="2012" name="Eukaryot. Cell">
        <title>Draft genome sequence of Aspergillus oryzae strain 3.042.</title>
        <authorList>
            <person name="Zhao G."/>
            <person name="Yao Y."/>
            <person name="Qi W."/>
            <person name="Wang C."/>
            <person name="Hou L."/>
            <person name="Zeng B."/>
            <person name="Cao X."/>
        </authorList>
    </citation>
    <scope>NUCLEOTIDE SEQUENCE [LARGE SCALE GENOMIC DNA]</scope>
    <source>
        <strain evidence="3 4">3.042</strain>
    </source>
</reference>